<dbReference type="Proteomes" id="UP000001542">
    <property type="component" value="Unassembled WGS sequence"/>
</dbReference>
<dbReference type="AlphaFoldDB" id="A2EEN9"/>
<dbReference type="VEuPathDB" id="TrichDB:TVAG_050790"/>
<keyword evidence="2" id="KW-1185">Reference proteome</keyword>
<evidence type="ECO:0000313" key="2">
    <source>
        <dbReference type="Proteomes" id="UP000001542"/>
    </source>
</evidence>
<evidence type="ECO:0000313" key="1">
    <source>
        <dbReference type="EMBL" id="EAY08845.1"/>
    </source>
</evidence>
<dbReference type="InterPro" id="IPR016024">
    <property type="entry name" value="ARM-type_fold"/>
</dbReference>
<reference evidence="1" key="1">
    <citation type="submission" date="2006-10" db="EMBL/GenBank/DDBJ databases">
        <authorList>
            <person name="Amadeo P."/>
            <person name="Zhao Q."/>
            <person name="Wortman J."/>
            <person name="Fraser-Liggett C."/>
            <person name="Carlton J."/>
        </authorList>
    </citation>
    <scope>NUCLEOTIDE SEQUENCE</scope>
    <source>
        <strain evidence="1">G3</strain>
    </source>
</reference>
<protein>
    <submittedName>
        <fullName evidence="1">Uncharacterized protein</fullName>
    </submittedName>
</protein>
<reference evidence="1" key="2">
    <citation type="journal article" date="2007" name="Science">
        <title>Draft genome sequence of the sexually transmitted pathogen Trichomonas vaginalis.</title>
        <authorList>
            <person name="Carlton J.M."/>
            <person name="Hirt R.P."/>
            <person name="Silva J.C."/>
            <person name="Delcher A.L."/>
            <person name="Schatz M."/>
            <person name="Zhao Q."/>
            <person name="Wortman J.R."/>
            <person name="Bidwell S.L."/>
            <person name="Alsmark U.C.M."/>
            <person name="Besteiro S."/>
            <person name="Sicheritz-Ponten T."/>
            <person name="Noel C.J."/>
            <person name="Dacks J.B."/>
            <person name="Foster P.G."/>
            <person name="Simillion C."/>
            <person name="Van de Peer Y."/>
            <person name="Miranda-Saavedra D."/>
            <person name="Barton G.J."/>
            <person name="Westrop G.D."/>
            <person name="Mueller S."/>
            <person name="Dessi D."/>
            <person name="Fiori P.L."/>
            <person name="Ren Q."/>
            <person name="Paulsen I."/>
            <person name="Zhang H."/>
            <person name="Bastida-Corcuera F.D."/>
            <person name="Simoes-Barbosa A."/>
            <person name="Brown M.T."/>
            <person name="Hayes R.D."/>
            <person name="Mukherjee M."/>
            <person name="Okumura C.Y."/>
            <person name="Schneider R."/>
            <person name="Smith A.J."/>
            <person name="Vanacova S."/>
            <person name="Villalvazo M."/>
            <person name="Haas B.J."/>
            <person name="Pertea M."/>
            <person name="Feldblyum T.V."/>
            <person name="Utterback T.R."/>
            <person name="Shu C.L."/>
            <person name="Osoegawa K."/>
            <person name="de Jong P.J."/>
            <person name="Hrdy I."/>
            <person name="Horvathova L."/>
            <person name="Zubacova Z."/>
            <person name="Dolezal P."/>
            <person name="Malik S.B."/>
            <person name="Logsdon J.M. Jr."/>
            <person name="Henze K."/>
            <person name="Gupta A."/>
            <person name="Wang C.C."/>
            <person name="Dunne R.L."/>
            <person name="Upcroft J.A."/>
            <person name="Upcroft P."/>
            <person name="White O."/>
            <person name="Salzberg S.L."/>
            <person name="Tang P."/>
            <person name="Chiu C.-H."/>
            <person name="Lee Y.-S."/>
            <person name="Embley T.M."/>
            <person name="Coombs G.H."/>
            <person name="Mottram J.C."/>
            <person name="Tachezy J."/>
            <person name="Fraser-Liggett C.M."/>
            <person name="Johnson P.J."/>
        </authorList>
    </citation>
    <scope>NUCLEOTIDE SEQUENCE [LARGE SCALE GENOMIC DNA]</scope>
    <source>
        <strain evidence="1">G3</strain>
    </source>
</reference>
<dbReference type="InParanoid" id="A2EEN9"/>
<dbReference type="VEuPathDB" id="TrichDB:TVAGG3_0981630"/>
<dbReference type="RefSeq" id="XP_001321068.1">
    <property type="nucleotide sequence ID" value="XM_001321033.1"/>
</dbReference>
<dbReference type="SUPFAM" id="SSF48371">
    <property type="entry name" value="ARM repeat"/>
    <property type="match status" value="1"/>
</dbReference>
<accession>A2EEN9</accession>
<dbReference type="EMBL" id="DS113369">
    <property type="protein sequence ID" value="EAY08845.1"/>
    <property type="molecule type" value="Genomic_DNA"/>
</dbReference>
<proteinExistence type="predicted"/>
<organism evidence="1 2">
    <name type="scientific">Trichomonas vaginalis (strain ATCC PRA-98 / G3)</name>
    <dbReference type="NCBI Taxonomy" id="412133"/>
    <lineage>
        <taxon>Eukaryota</taxon>
        <taxon>Metamonada</taxon>
        <taxon>Parabasalia</taxon>
        <taxon>Trichomonadida</taxon>
        <taxon>Trichomonadidae</taxon>
        <taxon>Trichomonas</taxon>
    </lineage>
</organism>
<dbReference type="KEGG" id="tva:4766754"/>
<gene>
    <name evidence="1" type="ORF">TVAG_050790</name>
</gene>
<sequence>MEFFEEVKTAINSDQNDILTKTLISCYTKVNYETFAKLEAEDCKAKFEQLFDLFSYCGGNENENIRLMAYRACAFFLVKCGTYFLPYLLEMFYKFSEKPIKNEKSSIINISVFAFFSEYLPCHQILELISKVNIIDLFNTSDPVILSYIPNIVKHFRYLGTQFHKNLLLKLIEKWGDAENMYYFQCVHWLLTFSGEEIAKIILEKTKNIGLINFVYPIAGKYLQTAKIIELSINILQNEKSSIGDLDCALQLLSSHLTSANIQNQKLLFSISEKNYEFPLDKITKCPSLYRLPLPIDQLKQTENDSGKIFESKFNSIGKLAKNDVKHVQIFIDSLSKPYNNDTTFILQALSQTIKDIPYSDQLALLLQQLLYSKHANWYNTVDILSVIASIKDELLIKYFGYKGLLSIMEKCVGCVCSRADSLVNIATTVATKISSYYKEYFQQFTSLVAKVLDYTDDSNLGSQLDLLTAIINSNKQGDRENLLFVVEILLENYEMFTDNLVLVSSIFRFISKFPVSNLKRAFLKQLFLDAVVVVVSCYRHFSGNMWQPQVPSDRVAHKYDLFSQFINSQNVDVTFIPTVNDIFKPFESAVSLVLAFNVTDFGTSFLFDLIDRLYPIFPSEVINFIYQNFPNLDVYSQVHMLQDISYISWSIKEKEVFKMTLMFNEANSSKFSENFVNLRQTVLPVIDAHLPYKLKTKYLAAIFLFKNRDISVLSEKAQDEVREIAANLEQNYNKRKQKIPKSDIKIFSPVENNMSKIIKGDKKLIDSETTKSFIQNDLFNLRLLSKYSDHDLQKPFYIFDGAKDIYERKASIEEIVDKILKAERPKKKDVLALTKILSEKEETEAETGLKIFDKMLSDKEEVNRIRVGLLFAYKFAIISTKAGVDTLQLIFDTARQNYLPDEVYYYNRLFSALVSRGVTGETPLSYTPFPGVLVFEEKIKIFQLQRGIPYTGVFPARCFNEQLPSNYMCALRVVIYASSYLSRSTAFGCLKDGFNSCLKTLQRHKKVYCGGDLLCSALSSMFNYTELSDAFVWKIPKLEISTNEAIFSDLCECFPLLFASRLPGAKDYEIISGLCNKMLFSPPCKTLFDAYISSINARVDITSNPSVRDTIVSDPLLTTLRNFELYDCYWCSEFLFEWLRMIVRTSGIVQTMSMLTIQFVKYVPRFANVFVAGVMLLNEKWPIMTDEEIEQATAMLNSARVAIPCKCHAAAFVLLGKRENMKLAIKLASADRDTEETDKIVVPILDAAN</sequence>
<name>A2EEN9_TRIV3</name>